<reference evidence="3" key="3">
    <citation type="submission" date="2020-05" db="EMBL/GenBank/DDBJ databases">
        <title>Complete genome sequence of Bradyrhizobium diazoefficiens XF8 isolated from soybean nodule.</title>
        <authorList>
            <person name="Noda R."/>
            <person name="Kakizaki K."/>
            <person name="Minamisawa K."/>
        </authorList>
    </citation>
    <scope>NUCLEOTIDE SEQUENCE</scope>
    <source>
        <strain evidence="3">XF8</strain>
    </source>
</reference>
<dbReference type="EMBL" id="AP023093">
    <property type="protein sequence ID" value="BCE42306.1"/>
    <property type="molecule type" value="Genomic_DNA"/>
</dbReference>
<reference evidence="2" key="2">
    <citation type="submission" date="2020-05" db="EMBL/GenBank/DDBJ databases">
        <title>Complete genome sequence of Bradyrhizobium diazoefficiens XF3 isolated from soybean nodule.</title>
        <authorList>
            <person name="Noda R."/>
            <person name="Kakizaki K."/>
            <person name="Minamisawa K."/>
        </authorList>
    </citation>
    <scope>NUCLEOTIDE SEQUENCE</scope>
    <source>
        <strain evidence="2">XF3</strain>
    </source>
</reference>
<dbReference type="AlphaFoldDB" id="A0A809YNJ1"/>
<feature type="region of interest" description="Disordered" evidence="1">
    <location>
        <begin position="56"/>
        <end position="90"/>
    </location>
</feature>
<accession>A0A809YNJ1</accession>
<dbReference type="EMBL" id="AP023099">
    <property type="protein sequence ID" value="BCE94619.1"/>
    <property type="molecule type" value="Genomic_DNA"/>
</dbReference>
<name>A0A809YNJ1_9BRAD</name>
<dbReference type="EMBL" id="AP023098">
    <property type="protein sequence ID" value="BCE85846.1"/>
    <property type="molecule type" value="Genomic_DNA"/>
</dbReference>
<reference evidence="5" key="1">
    <citation type="submission" date="2020-05" db="EMBL/GenBank/DDBJ databases">
        <title>Complete genome sequence of Bradyrhizobium diazoefficiens XF10 isolated from soybean nodule.</title>
        <authorList>
            <person name="Noda R."/>
            <person name="Kakizaki K."/>
            <person name="Minamisawa K."/>
        </authorList>
    </citation>
    <scope>NUCLEOTIDE SEQUENCE</scope>
    <source>
        <strain evidence="5">XF10</strain>
    </source>
</reference>
<evidence type="ECO:0000313" key="3">
    <source>
        <dbReference type="EMBL" id="BCE77162.1"/>
    </source>
</evidence>
<proteinExistence type="predicted"/>
<evidence type="ECO:0000313" key="4">
    <source>
        <dbReference type="EMBL" id="BCE85846.1"/>
    </source>
</evidence>
<sequence>MGLLFVGVLAGVLIGFGWFAPSRGYFLGCASRPCFDRGAVAQPAQPMPTALAPEPAVVRSNSATQARPGKTSTPKKRGSTDLAKAASPRTRISVPAPERTAEMSDRALDKAKVAIATQMGDPETVELSDVKRAMRKNMLGRRVDTICGRVKGRSASGGETGERPFLYLVKEDEAYVVDGRSGSAASTAYRNICN</sequence>
<gene>
    <name evidence="5" type="ORF">XF10B_74170</name>
    <name evidence="2" type="ORF">XF3B_73370</name>
    <name evidence="3" type="ORF">XF8B_72730</name>
    <name evidence="4" type="ORF">XF9B_72670</name>
</gene>
<evidence type="ECO:0000256" key="1">
    <source>
        <dbReference type="SAM" id="MobiDB-lite"/>
    </source>
</evidence>
<reference evidence="4" key="4">
    <citation type="submission" date="2020-05" db="EMBL/GenBank/DDBJ databases">
        <title>Complete genome sequence of Bradyrhizobium diazoefficiens XF9 isolated from soybean nodule.</title>
        <authorList>
            <person name="Noda R."/>
            <person name="Kakizaki K."/>
            <person name="Minamisawa K."/>
        </authorList>
    </citation>
    <scope>NUCLEOTIDE SEQUENCE</scope>
    <source>
        <strain evidence="4">XF9</strain>
    </source>
</reference>
<dbReference type="EMBL" id="AP023097">
    <property type="protein sequence ID" value="BCE77162.1"/>
    <property type="molecule type" value="Genomic_DNA"/>
</dbReference>
<protein>
    <submittedName>
        <fullName evidence="2">Uncharacterized protein</fullName>
    </submittedName>
</protein>
<evidence type="ECO:0000313" key="2">
    <source>
        <dbReference type="EMBL" id="BCE42306.1"/>
    </source>
</evidence>
<organism evidence="2">
    <name type="scientific">Bradyrhizobium diazoefficiens</name>
    <dbReference type="NCBI Taxonomy" id="1355477"/>
    <lineage>
        <taxon>Bacteria</taxon>
        <taxon>Pseudomonadati</taxon>
        <taxon>Pseudomonadota</taxon>
        <taxon>Alphaproteobacteria</taxon>
        <taxon>Hyphomicrobiales</taxon>
        <taxon>Nitrobacteraceae</taxon>
        <taxon>Bradyrhizobium</taxon>
    </lineage>
</organism>
<evidence type="ECO:0000313" key="5">
    <source>
        <dbReference type="EMBL" id="BCE94619.1"/>
    </source>
</evidence>